<gene>
    <name evidence="2" type="ORF">BJ508DRAFT_316349</name>
</gene>
<feature type="compositionally biased region" description="Low complexity" evidence="1">
    <location>
        <begin position="525"/>
        <end position="541"/>
    </location>
</feature>
<feature type="region of interest" description="Disordered" evidence="1">
    <location>
        <begin position="121"/>
        <end position="159"/>
    </location>
</feature>
<feature type="non-terminal residue" evidence="2">
    <location>
        <position position="589"/>
    </location>
</feature>
<evidence type="ECO:0000313" key="2">
    <source>
        <dbReference type="EMBL" id="RPA70638.1"/>
    </source>
</evidence>
<proteinExistence type="predicted"/>
<feature type="compositionally biased region" description="Basic and acidic residues" evidence="1">
    <location>
        <begin position="469"/>
        <end position="488"/>
    </location>
</feature>
<sequence length="589" mass="64216">CARFRGLEQLSITWQTLAHEPAKYLFNQTYGLLRAAYSLKRGSIIQKGADGTSLRGRFDPITDHMSFFAPDNLAIRILIPSTKDSRSRPIHNSLDMASEPDDITATVTNGHAETEYEDIKAVHSPTPEYEDIHRLRQPTTDDPQGRDSIRRLRSPTAHFENIRQAPAEPTYPFDPLPQQAAVHFSSDYGQSDGNYESDIATGREGQVQRSGADVSSEPDQDQDEPAFRHSTANTQQSGLSNPVVAALASSNDAGRNSVNRARPAAPGIQPRDPRPSTHERRDPGPERSPAGRFSLVAEAIDEYDINNRARFSGSTSDIGRPVVEELATSDGVPTCDEINRETPHAMPVGASSTPAHPVVEQIISSPTHDRGSQSDTPLKRRRRRKRKGPKSSSPSSGSSVEDALPSPVPPPKEPNGKPKSPGKRPARQTSHGLPHPARSDIPEPIKWGIDDDEDDDEEEAEMDLADADPLQKSDEREASFMDIDRDDQGQLTMDELLGDELLFNAIPPSEKRPRSATVDNESPDKSPSGSPDKSPPGTRASPPRKRRRPDRHTTTPPQQQTPNPPGNGDDPSSSSSDEDSDDGRGPGGA</sequence>
<dbReference type="AlphaFoldDB" id="A0A3N4HBQ8"/>
<protein>
    <submittedName>
        <fullName evidence="2">Uncharacterized protein</fullName>
    </submittedName>
</protein>
<feature type="compositionally biased region" description="Polar residues" evidence="1">
    <location>
        <begin position="230"/>
        <end position="240"/>
    </location>
</feature>
<feature type="non-terminal residue" evidence="2">
    <location>
        <position position="1"/>
    </location>
</feature>
<feature type="compositionally biased region" description="Low complexity" evidence="1">
    <location>
        <begin position="390"/>
        <end position="399"/>
    </location>
</feature>
<name>A0A3N4HBQ8_ASCIM</name>
<keyword evidence="3" id="KW-1185">Reference proteome</keyword>
<evidence type="ECO:0000313" key="3">
    <source>
        <dbReference type="Proteomes" id="UP000275078"/>
    </source>
</evidence>
<feature type="compositionally biased region" description="Basic and acidic residues" evidence="1">
    <location>
        <begin position="271"/>
        <end position="285"/>
    </location>
</feature>
<feature type="region of interest" description="Disordered" evidence="1">
    <location>
        <begin position="331"/>
        <end position="589"/>
    </location>
</feature>
<feature type="region of interest" description="Disordered" evidence="1">
    <location>
        <begin position="203"/>
        <end position="292"/>
    </location>
</feature>
<evidence type="ECO:0000256" key="1">
    <source>
        <dbReference type="SAM" id="MobiDB-lite"/>
    </source>
</evidence>
<dbReference type="EMBL" id="ML120174">
    <property type="protein sequence ID" value="RPA70638.1"/>
    <property type="molecule type" value="Genomic_DNA"/>
</dbReference>
<feature type="compositionally biased region" description="Basic residues" evidence="1">
    <location>
        <begin position="379"/>
        <end position="389"/>
    </location>
</feature>
<feature type="compositionally biased region" description="Low complexity" evidence="1">
    <location>
        <begin position="554"/>
        <end position="575"/>
    </location>
</feature>
<reference evidence="2 3" key="1">
    <citation type="journal article" date="2018" name="Nat. Ecol. Evol.">
        <title>Pezizomycetes genomes reveal the molecular basis of ectomycorrhizal truffle lifestyle.</title>
        <authorList>
            <person name="Murat C."/>
            <person name="Payen T."/>
            <person name="Noel B."/>
            <person name="Kuo A."/>
            <person name="Morin E."/>
            <person name="Chen J."/>
            <person name="Kohler A."/>
            <person name="Krizsan K."/>
            <person name="Balestrini R."/>
            <person name="Da Silva C."/>
            <person name="Montanini B."/>
            <person name="Hainaut M."/>
            <person name="Levati E."/>
            <person name="Barry K.W."/>
            <person name="Belfiori B."/>
            <person name="Cichocki N."/>
            <person name="Clum A."/>
            <person name="Dockter R.B."/>
            <person name="Fauchery L."/>
            <person name="Guy J."/>
            <person name="Iotti M."/>
            <person name="Le Tacon F."/>
            <person name="Lindquist E.A."/>
            <person name="Lipzen A."/>
            <person name="Malagnac F."/>
            <person name="Mello A."/>
            <person name="Molinier V."/>
            <person name="Miyauchi S."/>
            <person name="Poulain J."/>
            <person name="Riccioni C."/>
            <person name="Rubini A."/>
            <person name="Sitrit Y."/>
            <person name="Splivallo R."/>
            <person name="Traeger S."/>
            <person name="Wang M."/>
            <person name="Zifcakova L."/>
            <person name="Wipf D."/>
            <person name="Zambonelli A."/>
            <person name="Paolocci F."/>
            <person name="Nowrousian M."/>
            <person name="Ottonello S."/>
            <person name="Baldrian P."/>
            <person name="Spatafora J.W."/>
            <person name="Henrissat B."/>
            <person name="Nagy L.G."/>
            <person name="Aury J.M."/>
            <person name="Wincker P."/>
            <person name="Grigoriev I.V."/>
            <person name="Bonfante P."/>
            <person name="Martin F.M."/>
        </authorList>
    </citation>
    <scope>NUCLEOTIDE SEQUENCE [LARGE SCALE GENOMIC DNA]</scope>
    <source>
        <strain evidence="2 3">RN42</strain>
    </source>
</reference>
<organism evidence="2 3">
    <name type="scientific">Ascobolus immersus RN42</name>
    <dbReference type="NCBI Taxonomy" id="1160509"/>
    <lineage>
        <taxon>Eukaryota</taxon>
        <taxon>Fungi</taxon>
        <taxon>Dikarya</taxon>
        <taxon>Ascomycota</taxon>
        <taxon>Pezizomycotina</taxon>
        <taxon>Pezizomycetes</taxon>
        <taxon>Pezizales</taxon>
        <taxon>Ascobolaceae</taxon>
        <taxon>Ascobolus</taxon>
    </lineage>
</organism>
<accession>A0A3N4HBQ8</accession>
<dbReference type="Proteomes" id="UP000275078">
    <property type="component" value="Unassembled WGS sequence"/>
</dbReference>
<feature type="compositionally biased region" description="Acidic residues" evidence="1">
    <location>
        <begin position="450"/>
        <end position="466"/>
    </location>
</feature>
<feature type="compositionally biased region" description="Polar residues" evidence="1">
    <location>
        <begin position="248"/>
        <end position="259"/>
    </location>
</feature>